<keyword evidence="1" id="KW-0812">Transmembrane</keyword>
<protein>
    <submittedName>
        <fullName evidence="2">Uncharacterized protein</fullName>
    </submittedName>
</protein>
<evidence type="ECO:0000313" key="2">
    <source>
        <dbReference type="EMBL" id="AMW10801.1"/>
    </source>
</evidence>
<proteinExistence type="predicted"/>
<organism evidence="2 3">
    <name type="scientific">Streptomyces qaidamensis</name>
    <dbReference type="NCBI Taxonomy" id="1783515"/>
    <lineage>
        <taxon>Bacteria</taxon>
        <taxon>Bacillati</taxon>
        <taxon>Actinomycetota</taxon>
        <taxon>Actinomycetes</taxon>
        <taxon>Kitasatosporales</taxon>
        <taxon>Streptomycetaceae</taxon>
        <taxon>Streptomyces</taxon>
        <taxon>Streptomyces aurantiacus group</taxon>
    </lineage>
</organism>
<dbReference type="AlphaFoldDB" id="A0A143C0C2"/>
<dbReference type="KEGG" id="stsi:A4E84_15560"/>
<keyword evidence="1" id="KW-0472">Membrane</keyword>
<accession>A0A143C0C2</accession>
<sequence>MSAESGAGQPEARRSTAGNFAFGAGAFLTLATATLGAFAAVALLGRTVDPGPLSGVAPGHGHHALVVGGIAVGGLG</sequence>
<feature type="transmembrane region" description="Helical" evidence="1">
    <location>
        <begin position="20"/>
        <end position="44"/>
    </location>
</feature>
<evidence type="ECO:0000313" key="3">
    <source>
        <dbReference type="Proteomes" id="UP000076096"/>
    </source>
</evidence>
<keyword evidence="1" id="KW-1133">Transmembrane helix</keyword>
<dbReference type="EMBL" id="CP015098">
    <property type="protein sequence ID" value="AMW10801.1"/>
    <property type="molecule type" value="Genomic_DNA"/>
</dbReference>
<dbReference type="RefSeq" id="WP_062927159.1">
    <property type="nucleotide sequence ID" value="NZ_CP015098.1"/>
</dbReference>
<evidence type="ECO:0000256" key="1">
    <source>
        <dbReference type="SAM" id="Phobius"/>
    </source>
</evidence>
<reference evidence="3" key="1">
    <citation type="submission" date="2016-04" db="EMBL/GenBank/DDBJ databases">
        <authorList>
            <person name="Zhang B."/>
        </authorList>
    </citation>
    <scope>NUCLEOTIDE SEQUENCE [LARGE SCALE GENOMIC DNA]</scope>
    <source>
        <strain evidence="3">S10</strain>
    </source>
</reference>
<gene>
    <name evidence="2" type="ORF">A4E84_15560</name>
</gene>
<keyword evidence="3" id="KW-1185">Reference proteome</keyword>
<name>A0A143C0C2_9ACTN</name>
<dbReference type="Proteomes" id="UP000076096">
    <property type="component" value="Chromosome"/>
</dbReference>